<dbReference type="Pfam" id="PF25873">
    <property type="entry name" value="WHD_MalT"/>
    <property type="match status" value="1"/>
</dbReference>
<sequence>MLESHENGSPFSMPSNKFYPPHIDQSQSLLRTSLLTTKLPRTIKAKKAVIVEAQAGQGKTTLVSQFLAYNGYDYIWYQVGPEDADPILMLASLLADFTLRFPDFQSPQLANILSEGEIGPLDLKRCANLLLSDIDAFLTKDLYVVFDDLHLISGATLTNSLLEHFLDTSPPRLHFVLSTRHPLDMKCKTLRDGNKISYLQTSDLALNRHEIEELFSNVLEKNITPQDALDIHRITNGWIMGIVLASHPISGRSRFWQMPQGGASAQPLSGQGHMLDYFQDEIFDKIPNELHLPFFKLSFISEIPIDLAGHLTGIDKFGDILSNLARENFFVYSLNDRHSVFRLHHFFQEFLQLQAKRYLEDQDINAIFTQEAEYYLERDLVEKALSSYRKGGNYQAMETILQARGMELVAKNRTLTILTLLDSIPKDTLYQYSWLTFYAGFLRNDYAPHVTLPFYEKAKETFVEKGDDTGELLCLSQMIYFHFVISGQYRIGSQLLPRAAELLNKNEAALPDAVKIVAARNLASGYCFFNSEMDKAQNYISIANGLAGRQNSRNFLASTRFIQGYIDLLSGNLPKFLREAEACYSLMNDPLVGMSNKLTIRILYLCYLSMQGDFLNFRGHQLAIQDSIDQTVVDQTIAAPYFYVWGASCFFSMGQTAKAMELLEKGFGITSTASTSHMHSQLLQWLAYGAALQNDTDKALSLITESATLRAQVGGPFYEAVQATLAGGIYARSGKFKEAHDALNHALTLAESIPSTFLKICALMQRSYYKLLAEGAESSLDDLDTALSLMKNSGYTHFWGWEPTMMGRLLATAVRFDIEKSFAQMLARRRLRKNFTDDGEPVTLLNFSLLDNFQLSLGDTVVCRAKDLTPSQRELLGLLITAKGQRISQERVQLELWPDNTPENARKSFDTLLTRLRKELSKTENLQIRDYIFMQKGILCLTNYQMDSLQFSESARQGLVLSKNSDWWQAGNAFNQALSFWKGALPEDTFKSEQVLNYNDQLVSILTEFTTAWATHMAETGRGPEAISLIERVLRMNTLEEQLVTILYALHINNNSPIKAKETLERYRLALIKVDYSPEEIESFLQDVMEEGRKMVFGKPANTIL</sequence>
<protein>
    <submittedName>
        <fullName evidence="3">ATP-, maltotriose-and DNA-dependent transcriptional regulator MalT</fullName>
    </submittedName>
</protein>
<dbReference type="STRING" id="1121416.SAMN02745220_01010"/>
<dbReference type="GO" id="GO:0000160">
    <property type="term" value="P:phosphorelay signal transduction system"/>
    <property type="evidence" value="ECO:0007669"/>
    <property type="project" value="InterPro"/>
</dbReference>
<dbReference type="SUPFAM" id="SSF52540">
    <property type="entry name" value="P-loop containing nucleoside triphosphate hydrolases"/>
    <property type="match status" value="1"/>
</dbReference>
<dbReference type="InterPro" id="IPR005158">
    <property type="entry name" value="BTAD"/>
</dbReference>
<dbReference type="Gene3D" id="1.10.10.10">
    <property type="entry name" value="Winged helix-like DNA-binding domain superfamily/Winged helix DNA-binding domain"/>
    <property type="match status" value="1"/>
</dbReference>
<gene>
    <name evidence="3" type="ORF">SAMN02745220_01010</name>
</gene>
<evidence type="ECO:0000259" key="2">
    <source>
        <dbReference type="Pfam" id="PF25873"/>
    </source>
</evidence>
<accession>A0A1M7Y0I1</accession>
<dbReference type="OrthoDB" id="223734at2"/>
<reference evidence="3 4" key="1">
    <citation type="submission" date="2016-12" db="EMBL/GenBank/DDBJ databases">
        <authorList>
            <person name="Song W.-J."/>
            <person name="Kurnit D.M."/>
        </authorList>
    </citation>
    <scope>NUCLEOTIDE SEQUENCE [LARGE SCALE GENOMIC DNA]</scope>
    <source>
        <strain evidence="3 4">DSM 18488</strain>
    </source>
</reference>
<feature type="domain" description="MalT-like winged helix" evidence="2">
    <location>
        <begin position="280"/>
        <end position="360"/>
    </location>
</feature>
<dbReference type="InterPro" id="IPR051677">
    <property type="entry name" value="AfsR-DnrI-RedD_regulator"/>
</dbReference>
<dbReference type="SUPFAM" id="SSF46894">
    <property type="entry name" value="C-terminal effector domain of the bipartite response regulators"/>
    <property type="match status" value="1"/>
</dbReference>
<dbReference type="Proteomes" id="UP000184603">
    <property type="component" value="Unassembled WGS sequence"/>
</dbReference>
<evidence type="ECO:0000259" key="1">
    <source>
        <dbReference type="Pfam" id="PF03704"/>
    </source>
</evidence>
<dbReference type="Gene3D" id="1.25.40.10">
    <property type="entry name" value="Tetratricopeptide repeat domain"/>
    <property type="match status" value="2"/>
</dbReference>
<dbReference type="InterPro" id="IPR027417">
    <property type="entry name" value="P-loop_NTPase"/>
</dbReference>
<organism evidence="3 4">
    <name type="scientific">Desulfopila aestuarii DSM 18488</name>
    <dbReference type="NCBI Taxonomy" id="1121416"/>
    <lineage>
        <taxon>Bacteria</taxon>
        <taxon>Pseudomonadati</taxon>
        <taxon>Thermodesulfobacteriota</taxon>
        <taxon>Desulfobulbia</taxon>
        <taxon>Desulfobulbales</taxon>
        <taxon>Desulfocapsaceae</taxon>
        <taxon>Desulfopila</taxon>
    </lineage>
</organism>
<evidence type="ECO:0000313" key="4">
    <source>
        <dbReference type="Proteomes" id="UP000184603"/>
    </source>
</evidence>
<feature type="domain" description="Bacterial transcriptional activator" evidence="1">
    <location>
        <begin position="947"/>
        <end position="1049"/>
    </location>
</feature>
<name>A0A1M7Y0I1_9BACT</name>
<keyword evidence="4" id="KW-1185">Reference proteome</keyword>
<evidence type="ECO:0000313" key="3">
    <source>
        <dbReference type="EMBL" id="SHO45125.1"/>
    </source>
</evidence>
<dbReference type="InterPro" id="IPR011990">
    <property type="entry name" value="TPR-like_helical_dom_sf"/>
</dbReference>
<dbReference type="GO" id="GO:0003677">
    <property type="term" value="F:DNA binding"/>
    <property type="evidence" value="ECO:0007669"/>
    <property type="project" value="UniProtKB-KW"/>
</dbReference>
<dbReference type="InterPro" id="IPR036388">
    <property type="entry name" value="WH-like_DNA-bd_sf"/>
</dbReference>
<dbReference type="InterPro" id="IPR059106">
    <property type="entry name" value="WHD_MalT"/>
</dbReference>
<dbReference type="Pfam" id="PF03704">
    <property type="entry name" value="BTAD"/>
    <property type="match status" value="1"/>
</dbReference>
<dbReference type="SUPFAM" id="SSF48452">
    <property type="entry name" value="TPR-like"/>
    <property type="match status" value="2"/>
</dbReference>
<dbReference type="InterPro" id="IPR016032">
    <property type="entry name" value="Sig_transdc_resp-reg_C-effctor"/>
</dbReference>
<dbReference type="GO" id="GO:0006355">
    <property type="term" value="P:regulation of DNA-templated transcription"/>
    <property type="evidence" value="ECO:0007669"/>
    <property type="project" value="InterPro"/>
</dbReference>
<dbReference type="AlphaFoldDB" id="A0A1M7Y0I1"/>
<proteinExistence type="predicted"/>
<dbReference type="EMBL" id="FRFE01000003">
    <property type="protein sequence ID" value="SHO45125.1"/>
    <property type="molecule type" value="Genomic_DNA"/>
</dbReference>
<dbReference type="PANTHER" id="PTHR35807">
    <property type="entry name" value="TRANSCRIPTIONAL REGULATOR REDD-RELATED"/>
    <property type="match status" value="1"/>
</dbReference>
<dbReference type="RefSeq" id="WP_073612344.1">
    <property type="nucleotide sequence ID" value="NZ_FRFE01000003.1"/>
</dbReference>